<gene>
    <name evidence="1" type="ORF">KOSB73_250011</name>
</gene>
<name>A0A285B2R1_9ENTR</name>
<dbReference type="RefSeq" id="WP_225990749.1">
    <property type="nucleotide sequence ID" value="NZ_CBCSJA010000045.1"/>
</dbReference>
<evidence type="ECO:0000313" key="2">
    <source>
        <dbReference type="Proteomes" id="UP000220639"/>
    </source>
</evidence>
<accession>A0A285B2R1</accession>
<sequence length="108" mass="12756">MRYTRTSTATDVTDTLRQYQADLLAGPCWMSVWPLIERLLSRENEMQSVWQNIARQALTWQQCYCLLEQIILAGRFSRPDIVSRLKEDYRQLEELNRTISGTVANSRW</sequence>
<protein>
    <submittedName>
        <fullName evidence="1">Uncharacterized protein</fullName>
    </submittedName>
</protein>
<dbReference type="Proteomes" id="UP000220639">
    <property type="component" value="Unassembled WGS sequence"/>
</dbReference>
<evidence type="ECO:0000313" key="1">
    <source>
        <dbReference type="EMBL" id="SNU35251.1"/>
    </source>
</evidence>
<proteinExistence type="predicted"/>
<organism evidence="1 2">
    <name type="scientific">Klebsiella grimontii</name>
    <dbReference type="NCBI Taxonomy" id="2058152"/>
    <lineage>
        <taxon>Bacteria</taxon>
        <taxon>Pseudomonadati</taxon>
        <taxon>Pseudomonadota</taxon>
        <taxon>Gammaproteobacteria</taxon>
        <taxon>Enterobacterales</taxon>
        <taxon>Enterobacteriaceae</taxon>
        <taxon>Klebsiella/Raoultella group</taxon>
        <taxon>Klebsiella</taxon>
    </lineage>
</organism>
<dbReference type="EMBL" id="FZTC01000018">
    <property type="protein sequence ID" value="SNU35251.1"/>
    <property type="molecule type" value="Genomic_DNA"/>
</dbReference>
<dbReference type="AlphaFoldDB" id="A0A285B2R1"/>
<reference evidence="2" key="1">
    <citation type="submission" date="2017-08" db="EMBL/GenBank/DDBJ databases">
        <authorList>
            <person name="Brisse S."/>
        </authorList>
    </citation>
    <scope>NUCLEOTIDE SEQUENCE [LARGE SCALE GENOMIC DNA]</scope>
    <source>
        <strain evidence="2">06D021</strain>
    </source>
</reference>